<accession>A0A914YTP9</accession>
<evidence type="ECO:0000256" key="6">
    <source>
        <dbReference type="SAM" id="Phobius"/>
    </source>
</evidence>
<dbReference type="GO" id="GO:0012505">
    <property type="term" value="C:endomembrane system"/>
    <property type="evidence" value="ECO:0007669"/>
    <property type="project" value="UniProtKB-SubCell"/>
</dbReference>
<keyword evidence="4 6" id="KW-1133">Transmembrane helix</keyword>
<feature type="transmembrane region" description="Helical" evidence="6">
    <location>
        <begin position="98"/>
        <end position="116"/>
    </location>
</feature>
<dbReference type="WBParaSite" id="PSU_v2.g3530.t1">
    <property type="protein sequence ID" value="PSU_v2.g3530.t1"/>
    <property type="gene ID" value="PSU_v2.g3530"/>
</dbReference>
<dbReference type="PANTHER" id="PTHR21324:SF2">
    <property type="entry name" value="EG:22E5.9 PROTEIN"/>
    <property type="match status" value="1"/>
</dbReference>
<comment type="subcellular location">
    <subcellularLocation>
        <location evidence="1">Endomembrane system</location>
        <topology evidence="1">Multi-pass membrane protein</topology>
    </subcellularLocation>
</comment>
<organism evidence="8 9">
    <name type="scientific">Panagrolaimus superbus</name>
    <dbReference type="NCBI Taxonomy" id="310955"/>
    <lineage>
        <taxon>Eukaryota</taxon>
        <taxon>Metazoa</taxon>
        <taxon>Ecdysozoa</taxon>
        <taxon>Nematoda</taxon>
        <taxon>Chromadorea</taxon>
        <taxon>Rhabditida</taxon>
        <taxon>Tylenchina</taxon>
        <taxon>Panagrolaimomorpha</taxon>
        <taxon>Panagrolaimoidea</taxon>
        <taxon>Panagrolaimidae</taxon>
        <taxon>Panagrolaimus</taxon>
    </lineage>
</organism>
<evidence type="ECO:0000313" key="9">
    <source>
        <dbReference type="WBParaSite" id="PSU_v2.g3530.t1"/>
    </source>
</evidence>
<proteinExistence type="inferred from homology"/>
<evidence type="ECO:0000259" key="7">
    <source>
        <dbReference type="Pfam" id="PF10277"/>
    </source>
</evidence>
<feature type="transmembrane region" description="Helical" evidence="6">
    <location>
        <begin position="166"/>
        <end position="190"/>
    </location>
</feature>
<evidence type="ECO:0000256" key="4">
    <source>
        <dbReference type="ARBA" id="ARBA00022989"/>
    </source>
</evidence>
<keyword evidence="5 6" id="KW-0472">Membrane</keyword>
<evidence type="ECO:0000256" key="5">
    <source>
        <dbReference type="ARBA" id="ARBA00023136"/>
    </source>
</evidence>
<reference evidence="9" key="1">
    <citation type="submission" date="2022-11" db="UniProtKB">
        <authorList>
            <consortium name="WormBaseParasite"/>
        </authorList>
    </citation>
    <scope>IDENTIFICATION</scope>
</reference>
<evidence type="ECO:0000313" key="8">
    <source>
        <dbReference type="Proteomes" id="UP000887577"/>
    </source>
</evidence>
<evidence type="ECO:0000256" key="2">
    <source>
        <dbReference type="ARBA" id="ARBA00006565"/>
    </source>
</evidence>
<dbReference type="InterPro" id="IPR050911">
    <property type="entry name" value="DRAM/TMEM150_Autophagy_Mod"/>
</dbReference>
<sequence length="270" mass="29997">MRVLQLGLLGAGHLPVVFSIVFTFMLGVTYCFSVFRGDVDPVFPYISASGNSRPESCLFSLLLNCCAFLSLLIVQLRYSLIAELNRSFDGTLKFLNKITFYMGVLGACGMFIVANFQETAVIWIHLCGAITCFGGGAIYMLGHAWISHRMVPLYASRQVAHIRTTLAVVGIISFSIALSFGIYAAHLYHVKFPDKPTPRPWSRHEPQPGYEFHVASAVAEWTLAVINMLYFLSYSRDFEKIRVELSSQLLVAHLDHSPIWGSFASLSASP</sequence>
<protein>
    <submittedName>
        <fullName evidence="9">DNA damage-regulated autophagy modulator protein 2</fullName>
    </submittedName>
</protein>
<name>A0A914YTP9_9BILA</name>
<dbReference type="PANTHER" id="PTHR21324">
    <property type="entry name" value="FASTING-INDUCIBLE INTEGRAL MEMBRANE PROTEIN TM6P1-RELATED"/>
    <property type="match status" value="1"/>
</dbReference>
<feature type="transmembrane region" description="Helical" evidence="6">
    <location>
        <begin position="58"/>
        <end position="78"/>
    </location>
</feature>
<dbReference type="Pfam" id="PF10277">
    <property type="entry name" value="Frag1"/>
    <property type="match status" value="1"/>
</dbReference>
<evidence type="ECO:0000256" key="3">
    <source>
        <dbReference type="ARBA" id="ARBA00022692"/>
    </source>
</evidence>
<feature type="transmembrane region" description="Helical" evidence="6">
    <location>
        <begin position="122"/>
        <end position="146"/>
    </location>
</feature>
<dbReference type="Proteomes" id="UP000887577">
    <property type="component" value="Unplaced"/>
</dbReference>
<feature type="transmembrane region" description="Helical" evidence="6">
    <location>
        <begin position="12"/>
        <end position="35"/>
    </location>
</feature>
<keyword evidence="8" id="KW-1185">Reference proteome</keyword>
<dbReference type="InterPro" id="IPR019402">
    <property type="entry name" value="CWH43_N"/>
</dbReference>
<keyword evidence="3 6" id="KW-0812">Transmembrane</keyword>
<comment type="similarity">
    <text evidence="2">Belongs to the DRAM/TMEM150 family.</text>
</comment>
<dbReference type="AlphaFoldDB" id="A0A914YTP9"/>
<evidence type="ECO:0000256" key="1">
    <source>
        <dbReference type="ARBA" id="ARBA00004127"/>
    </source>
</evidence>
<feature type="transmembrane region" description="Helical" evidence="6">
    <location>
        <begin position="210"/>
        <end position="232"/>
    </location>
</feature>
<feature type="domain" description="CWH43-like N-terminal" evidence="7">
    <location>
        <begin position="13"/>
        <end position="240"/>
    </location>
</feature>